<dbReference type="EMBL" id="JAAGSC010000040">
    <property type="protein sequence ID" value="NDY95660.1"/>
    <property type="molecule type" value="Genomic_DNA"/>
</dbReference>
<keyword evidence="9" id="KW-0249">Electron transport</keyword>
<evidence type="ECO:0000256" key="14">
    <source>
        <dbReference type="SAM" id="Phobius"/>
    </source>
</evidence>
<comment type="cofactor">
    <cofactor evidence="1">
        <name>heme</name>
        <dbReference type="ChEBI" id="CHEBI:30413"/>
    </cofactor>
</comment>
<keyword evidence="7 14" id="KW-0812">Transmembrane</keyword>
<sequence length="342" mass="37528">MTMLVLVAGLVLPLSGHVNVAMAQDNEEVQSSQAAESRGETNPQSDLWRQARESHEGYTAVDAPGANVLMSSDGETFRQVRMGPVSTYLPWWLAFMVGAMFLLHIFTGGGEKLGNPSGKRFPAWSMFDRILHWYVAVLFLILAITGLSLLFGRALLIPLIGPEGFSAWARASKFIHDWGGPFFVVGIVVMSIAWLHHNKPTMMDVRWLLLGGAFGKHLPAGRYNGGQKIWFLVNVLAGAIVCVTGVLLLLPGIFEDRNLFQINLIVHGVVAILWIGVSFAHIYMATLGAPGGIDITTKGHVSSEWVKVHRSAWYEEAKDEAFYDESEKTPPPEDSEASARTA</sequence>
<feature type="compositionally biased region" description="Polar residues" evidence="13">
    <location>
        <begin position="29"/>
        <end position="46"/>
    </location>
</feature>
<evidence type="ECO:0000256" key="10">
    <source>
        <dbReference type="ARBA" id="ARBA00022989"/>
    </source>
</evidence>
<evidence type="ECO:0000256" key="12">
    <source>
        <dbReference type="ARBA" id="ARBA00023136"/>
    </source>
</evidence>
<organism evidence="17 18">
    <name type="scientific">Wenzhouxiangella limi</name>
    <dbReference type="NCBI Taxonomy" id="2707351"/>
    <lineage>
        <taxon>Bacteria</taxon>
        <taxon>Pseudomonadati</taxon>
        <taxon>Pseudomonadota</taxon>
        <taxon>Gammaproteobacteria</taxon>
        <taxon>Chromatiales</taxon>
        <taxon>Wenzhouxiangellaceae</taxon>
        <taxon>Wenzhouxiangella</taxon>
    </lineage>
</organism>
<evidence type="ECO:0000256" key="1">
    <source>
        <dbReference type="ARBA" id="ARBA00001971"/>
    </source>
</evidence>
<feature type="signal peptide" evidence="15">
    <location>
        <begin position="1"/>
        <end position="23"/>
    </location>
</feature>
<keyword evidence="12 14" id="KW-0472">Membrane</keyword>
<feature type="transmembrane region" description="Helical" evidence="14">
    <location>
        <begin position="131"/>
        <end position="158"/>
    </location>
</feature>
<dbReference type="RefSeq" id="WP_164211054.1">
    <property type="nucleotide sequence ID" value="NZ_JAAGSC010000040.1"/>
</dbReference>
<dbReference type="Pfam" id="PF01292">
    <property type="entry name" value="Ni_hydr_CYTB"/>
    <property type="match status" value="1"/>
</dbReference>
<evidence type="ECO:0000256" key="2">
    <source>
        <dbReference type="ARBA" id="ARBA00004651"/>
    </source>
</evidence>
<comment type="caution">
    <text evidence="17">The sequence shown here is derived from an EMBL/GenBank/DDBJ whole genome shotgun (WGS) entry which is preliminary data.</text>
</comment>
<dbReference type="NCBIfam" id="TIGR01583">
    <property type="entry name" value="formate-DH-gamm"/>
    <property type="match status" value="1"/>
</dbReference>
<comment type="similarity">
    <text evidence="3">Belongs to the formate dehydrogenase gamma subunit family.</text>
</comment>
<feature type="compositionally biased region" description="Basic and acidic residues" evidence="13">
    <location>
        <begin position="321"/>
        <end position="331"/>
    </location>
</feature>
<dbReference type="GO" id="GO:0036397">
    <property type="term" value="F:formate dehydrogenase (quinone) activity"/>
    <property type="evidence" value="ECO:0007669"/>
    <property type="project" value="TreeGrafter"/>
</dbReference>
<comment type="subcellular location">
    <subcellularLocation>
        <location evidence="2">Cell membrane</location>
        <topology evidence="2">Multi-pass membrane protein</topology>
    </subcellularLocation>
</comment>
<feature type="region of interest" description="Disordered" evidence="13">
    <location>
        <begin position="25"/>
        <end position="46"/>
    </location>
</feature>
<dbReference type="PANTHER" id="PTHR30074:SF6">
    <property type="entry name" value="FORMATE DEHYDROGENASE GAMMA SUBUNIT"/>
    <property type="match status" value="1"/>
</dbReference>
<dbReference type="Proteomes" id="UP000484885">
    <property type="component" value="Unassembled WGS sequence"/>
</dbReference>
<dbReference type="GO" id="GO:0009055">
    <property type="term" value="F:electron transfer activity"/>
    <property type="evidence" value="ECO:0007669"/>
    <property type="project" value="InterPro"/>
</dbReference>
<evidence type="ECO:0000256" key="8">
    <source>
        <dbReference type="ARBA" id="ARBA00022723"/>
    </source>
</evidence>
<feature type="transmembrane region" description="Helical" evidence="14">
    <location>
        <begin position="91"/>
        <end position="110"/>
    </location>
</feature>
<keyword evidence="15" id="KW-0732">Signal</keyword>
<dbReference type="Gene3D" id="1.20.950.20">
    <property type="entry name" value="Transmembrane di-heme cytochromes, Chain C"/>
    <property type="match status" value="1"/>
</dbReference>
<feature type="chain" id="PRO_5032499398" evidence="15">
    <location>
        <begin position="24"/>
        <end position="342"/>
    </location>
</feature>
<evidence type="ECO:0000313" key="17">
    <source>
        <dbReference type="EMBL" id="NDY95660.1"/>
    </source>
</evidence>
<evidence type="ECO:0000256" key="9">
    <source>
        <dbReference type="ARBA" id="ARBA00022982"/>
    </source>
</evidence>
<dbReference type="GO" id="GO:0005886">
    <property type="term" value="C:plasma membrane"/>
    <property type="evidence" value="ECO:0007669"/>
    <property type="project" value="UniProtKB-SubCell"/>
</dbReference>
<evidence type="ECO:0000256" key="6">
    <source>
        <dbReference type="ARBA" id="ARBA00022617"/>
    </source>
</evidence>
<feature type="transmembrane region" description="Helical" evidence="14">
    <location>
        <begin position="260"/>
        <end position="283"/>
    </location>
</feature>
<evidence type="ECO:0000256" key="13">
    <source>
        <dbReference type="SAM" id="MobiDB-lite"/>
    </source>
</evidence>
<feature type="region of interest" description="Disordered" evidence="13">
    <location>
        <begin position="321"/>
        <end position="342"/>
    </location>
</feature>
<feature type="transmembrane region" description="Helical" evidence="14">
    <location>
        <begin position="178"/>
        <end position="196"/>
    </location>
</feature>
<evidence type="ECO:0000256" key="4">
    <source>
        <dbReference type="ARBA" id="ARBA00022448"/>
    </source>
</evidence>
<dbReference type="InterPro" id="IPR016174">
    <property type="entry name" value="Di-haem_cyt_TM"/>
</dbReference>
<dbReference type="GO" id="GO:0015944">
    <property type="term" value="P:formate oxidation"/>
    <property type="evidence" value="ECO:0007669"/>
    <property type="project" value="TreeGrafter"/>
</dbReference>
<feature type="transmembrane region" description="Helical" evidence="14">
    <location>
        <begin position="229"/>
        <end position="254"/>
    </location>
</feature>
<proteinExistence type="inferred from homology"/>
<dbReference type="GO" id="GO:0022904">
    <property type="term" value="P:respiratory electron transport chain"/>
    <property type="evidence" value="ECO:0007669"/>
    <property type="project" value="InterPro"/>
</dbReference>
<dbReference type="InterPro" id="IPR011577">
    <property type="entry name" value="Cyt_b561_bac/Ni-Hgenase"/>
</dbReference>
<dbReference type="GO" id="GO:0046872">
    <property type="term" value="F:metal ion binding"/>
    <property type="evidence" value="ECO:0007669"/>
    <property type="project" value="UniProtKB-KW"/>
</dbReference>
<dbReference type="PANTHER" id="PTHR30074">
    <property type="entry name" value="FORMATE DEHYDROGENASE, NITRATE-INDUCIBLE, CYTOCHROME B556 FDN SUBUNIT"/>
    <property type="match status" value="1"/>
</dbReference>
<keyword evidence="4" id="KW-0813">Transport</keyword>
<evidence type="ECO:0000256" key="15">
    <source>
        <dbReference type="SAM" id="SignalP"/>
    </source>
</evidence>
<evidence type="ECO:0000256" key="7">
    <source>
        <dbReference type="ARBA" id="ARBA00022692"/>
    </source>
</evidence>
<keyword evidence="10 14" id="KW-1133">Transmembrane helix</keyword>
<evidence type="ECO:0000256" key="11">
    <source>
        <dbReference type="ARBA" id="ARBA00023004"/>
    </source>
</evidence>
<reference evidence="17 18" key="1">
    <citation type="submission" date="2020-02" db="EMBL/GenBank/DDBJ databases">
        <authorList>
            <person name="Zhang X.-Y."/>
        </authorList>
    </citation>
    <scope>NUCLEOTIDE SEQUENCE [LARGE SCALE GENOMIC DNA]</scope>
    <source>
        <strain evidence="17 18">C33</strain>
    </source>
</reference>
<evidence type="ECO:0000256" key="5">
    <source>
        <dbReference type="ARBA" id="ARBA00022475"/>
    </source>
</evidence>
<name>A0A845V0C9_9GAMM</name>
<evidence type="ECO:0000259" key="16">
    <source>
        <dbReference type="Pfam" id="PF01292"/>
    </source>
</evidence>
<feature type="domain" description="Cytochrome b561 bacterial/Ni-hydrogenase" evidence="16">
    <location>
        <begin position="124"/>
        <end position="294"/>
    </location>
</feature>
<evidence type="ECO:0000256" key="3">
    <source>
        <dbReference type="ARBA" id="ARBA00010747"/>
    </source>
</evidence>
<keyword evidence="6" id="KW-0349">Heme</keyword>
<dbReference type="AlphaFoldDB" id="A0A845V0C9"/>
<dbReference type="InterPro" id="IPR051817">
    <property type="entry name" value="FDH_cytochrome_b556_subunit"/>
</dbReference>
<accession>A0A845V0C9</accession>
<evidence type="ECO:0000313" key="18">
    <source>
        <dbReference type="Proteomes" id="UP000484885"/>
    </source>
</evidence>
<dbReference type="InterPro" id="IPR006471">
    <property type="entry name" value="Formate_DH_gsu"/>
</dbReference>
<gene>
    <name evidence="17" type="ORF">G3I74_07970</name>
</gene>
<dbReference type="GO" id="GO:0009061">
    <property type="term" value="P:anaerobic respiration"/>
    <property type="evidence" value="ECO:0007669"/>
    <property type="project" value="TreeGrafter"/>
</dbReference>
<keyword evidence="11" id="KW-0408">Iron</keyword>
<keyword evidence="5" id="KW-1003">Cell membrane</keyword>
<keyword evidence="8" id="KW-0479">Metal-binding</keyword>
<dbReference type="SUPFAM" id="SSF81342">
    <property type="entry name" value="Transmembrane di-heme cytochromes"/>
    <property type="match status" value="1"/>
</dbReference>
<dbReference type="GO" id="GO:0008863">
    <property type="term" value="F:formate dehydrogenase (NAD+) activity"/>
    <property type="evidence" value="ECO:0007669"/>
    <property type="project" value="InterPro"/>
</dbReference>
<dbReference type="GO" id="GO:0009326">
    <property type="term" value="C:formate dehydrogenase complex"/>
    <property type="evidence" value="ECO:0007669"/>
    <property type="project" value="InterPro"/>
</dbReference>
<protein>
    <submittedName>
        <fullName evidence="17">Formate dehydrogenase subunit gamma</fullName>
    </submittedName>
</protein>
<keyword evidence="18" id="KW-1185">Reference proteome</keyword>